<sequence>MDTRVQPPTEKPQLEYYLTECVRTLLPKLKFSHQNNRGFSFFPLCYFYLILYLIKGGFDCFWESAAVGFEQNRKMRG</sequence>
<dbReference type="EMBL" id="JRKL02000802">
    <property type="protein sequence ID" value="KAF3968199.1"/>
    <property type="molecule type" value="Genomic_DNA"/>
</dbReference>
<gene>
    <name evidence="2" type="ORF">CMV_007879</name>
</gene>
<dbReference type="AlphaFoldDB" id="A0A8J4RHB0"/>
<dbReference type="Proteomes" id="UP000737018">
    <property type="component" value="Unassembled WGS sequence"/>
</dbReference>
<reference evidence="2" key="1">
    <citation type="submission" date="2020-03" db="EMBL/GenBank/DDBJ databases">
        <title>Castanea mollissima Vanexum genome sequencing.</title>
        <authorList>
            <person name="Staton M."/>
        </authorList>
    </citation>
    <scope>NUCLEOTIDE SEQUENCE</scope>
    <source>
        <tissue evidence="2">Leaf</tissue>
    </source>
</reference>
<evidence type="ECO:0000313" key="2">
    <source>
        <dbReference type="EMBL" id="KAF3968199.1"/>
    </source>
</evidence>
<evidence type="ECO:0000256" key="1">
    <source>
        <dbReference type="SAM" id="Phobius"/>
    </source>
</evidence>
<proteinExistence type="predicted"/>
<protein>
    <submittedName>
        <fullName evidence="2">Uncharacterized protein</fullName>
    </submittedName>
</protein>
<organism evidence="2 3">
    <name type="scientific">Castanea mollissima</name>
    <name type="common">Chinese chestnut</name>
    <dbReference type="NCBI Taxonomy" id="60419"/>
    <lineage>
        <taxon>Eukaryota</taxon>
        <taxon>Viridiplantae</taxon>
        <taxon>Streptophyta</taxon>
        <taxon>Embryophyta</taxon>
        <taxon>Tracheophyta</taxon>
        <taxon>Spermatophyta</taxon>
        <taxon>Magnoliopsida</taxon>
        <taxon>eudicotyledons</taxon>
        <taxon>Gunneridae</taxon>
        <taxon>Pentapetalae</taxon>
        <taxon>rosids</taxon>
        <taxon>fabids</taxon>
        <taxon>Fagales</taxon>
        <taxon>Fagaceae</taxon>
        <taxon>Castanea</taxon>
    </lineage>
</organism>
<keyword evidence="1" id="KW-0812">Transmembrane</keyword>
<keyword evidence="1" id="KW-0472">Membrane</keyword>
<comment type="caution">
    <text evidence="2">The sequence shown here is derived from an EMBL/GenBank/DDBJ whole genome shotgun (WGS) entry which is preliminary data.</text>
</comment>
<keyword evidence="1" id="KW-1133">Transmembrane helix</keyword>
<name>A0A8J4RHB0_9ROSI</name>
<keyword evidence="3" id="KW-1185">Reference proteome</keyword>
<feature type="transmembrane region" description="Helical" evidence="1">
    <location>
        <begin position="38"/>
        <end position="54"/>
    </location>
</feature>
<accession>A0A8J4RHB0</accession>
<evidence type="ECO:0000313" key="3">
    <source>
        <dbReference type="Proteomes" id="UP000737018"/>
    </source>
</evidence>